<dbReference type="Gene3D" id="3.80.10.10">
    <property type="entry name" value="Ribonuclease Inhibitor"/>
    <property type="match status" value="1"/>
</dbReference>
<organism evidence="1 2">
    <name type="scientific">Saitozyma podzolica</name>
    <dbReference type="NCBI Taxonomy" id="1890683"/>
    <lineage>
        <taxon>Eukaryota</taxon>
        <taxon>Fungi</taxon>
        <taxon>Dikarya</taxon>
        <taxon>Basidiomycota</taxon>
        <taxon>Agaricomycotina</taxon>
        <taxon>Tremellomycetes</taxon>
        <taxon>Tremellales</taxon>
        <taxon>Trimorphomycetaceae</taxon>
        <taxon>Saitozyma</taxon>
    </lineage>
</organism>
<dbReference type="OrthoDB" id="2563704at2759"/>
<dbReference type="InterPro" id="IPR032675">
    <property type="entry name" value="LRR_dom_sf"/>
</dbReference>
<protein>
    <recommendedName>
        <fullName evidence="3">F-box domain-containing protein</fullName>
    </recommendedName>
</protein>
<dbReference type="EMBL" id="RSCD01000027">
    <property type="protein sequence ID" value="RSH82260.1"/>
    <property type="molecule type" value="Genomic_DNA"/>
</dbReference>
<keyword evidence="2" id="KW-1185">Reference proteome</keyword>
<sequence length="487" mass="55285">MLCTTGLRRDFSLDRPQPVPTTVLSRPATFVRISNPPEPGVIQSLALARLVGQLADLLGSRPAWCKAVRMISYDIDRLCSREFGRLLETVSSTLISLELLPPDYPFGEHPTQGLFSPERLFRSLGFPLSSLRHLHLTINEQWEERIRSILPVVPNLQSLRLTPSMQYSAGWGQRVTFGPAVSGIDWPTLPSLRHLEVDEMHSVFSGMLEELVAAAPSLHHATFRDPDSEWQPKEEDPLLCALRRCSKLKYLGVSSLCAGKMEDQGGFDSLEQLSLEQQDGSNELPQLLSIKIPAWLPNLRHLFLYPSLQSEQYIPWCWGGEWLSLPEPIKSIPSHILSQIHQSPHLEVIQFPELRWKEQTKADPEYWGSNRPYRLHDRFILVRTYIHPADGRVFTHCRSYSAQFRKVLGHRVFGAENVWEEHTDYDGELVPANVLSAVYHQAGNTTVWTEPGRNVQLIAPAWEVLRRWKALPRPVPLGEEAVYGSAA</sequence>
<gene>
    <name evidence="1" type="ORF">EHS25_005970</name>
</gene>
<dbReference type="SUPFAM" id="SSF52047">
    <property type="entry name" value="RNI-like"/>
    <property type="match status" value="1"/>
</dbReference>
<dbReference type="Proteomes" id="UP000279259">
    <property type="component" value="Unassembled WGS sequence"/>
</dbReference>
<reference evidence="1 2" key="1">
    <citation type="submission" date="2018-11" db="EMBL/GenBank/DDBJ databases">
        <title>Genome sequence of Saitozyma podzolica DSM 27192.</title>
        <authorList>
            <person name="Aliyu H."/>
            <person name="Gorte O."/>
            <person name="Ochsenreither K."/>
        </authorList>
    </citation>
    <scope>NUCLEOTIDE SEQUENCE [LARGE SCALE GENOMIC DNA]</scope>
    <source>
        <strain evidence="1 2">DSM 27192</strain>
    </source>
</reference>
<comment type="caution">
    <text evidence="1">The sequence shown here is derived from an EMBL/GenBank/DDBJ whole genome shotgun (WGS) entry which is preliminary data.</text>
</comment>
<evidence type="ECO:0008006" key="3">
    <source>
        <dbReference type="Google" id="ProtNLM"/>
    </source>
</evidence>
<name>A0A427XTU1_9TREE</name>
<evidence type="ECO:0000313" key="1">
    <source>
        <dbReference type="EMBL" id="RSH82260.1"/>
    </source>
</evidence>
<dbReference type="AlphaFoldDB" id="A0A427XTU1"/>
<proteinExistence type="predicted"/>
<accession>A0A427XTU1</accession>
<evidence type="ECO:0000313" key="2">
    <source>
        <dbReference type="Proteomes" id="UP000279259"/>
    </source>
</evidence>